<dbReference type="GO" id="GO:0048039">
    <property type="term" value="F:ubiquinone binding"/>
    <property type="evidence" value="ECO:0007669"/>
    <property type="project" value="TreeGrafter"/>
</dbReference>
<keyword evidence="13 17" id="KW-0830">Ubiquinone</keyword>
<evidence type="ECO:0000256" key="15">
    <source>
        <dbReference type="ARBA" id="ARBA00023136"/>
    </source>
</evidence>
<keyword evidence="8 17" id="KW-0812">Transmembrane</keyword>
<dbReference type="GO" id="GO:0042773">
    <property type="term" value="P:ATP synthesis coupled electron transport"/>
    <property type="evidence" value="ECO:0007669"/>
    <property type="project" value="InterPro"/>
</dbReference>
<organism evidence="19">
    <name type="scientific">Euseius nicholsi</name>
    <dbReference type="NCBI Taxonomy" id="702746"/>
    <lineage>
        <taxon>Eukaryota</taxon>
        <taxon>Metazoa</taxon>
        <taxon>Ecdysozoa</taxon>
        <taxon>Arthropoda</taxon>
        <taxon>Chelicerata</taxon>
        <taxon>Arachnida</taxon>
        <taxon>Acari</taxon>
        <taxon>Parasitiformes</taxon>
        <taxon>Mesostigmata</taxon>
        <taxon>Gamasina</taxon>
        <taxon>Phytoseioidea</taxon>
        <taxon>Phytoseiidae</taxon>
        <taxon>Amblyseiinae</taxon>
        <taxon>Euseius</taxon>
    </lineage>
</organism>
<dbReference type="EMBL" id="KM999989">
    <property type="protein sequence ID" value="AJV88755.1"/>
    <property type="molecule type" value="Genomic_DNA"/>
</dbReference>
<dbReference type="PANTHER" id="PTHR43507">
    <property type="entry name" value="NADH-UBIQUINONE OXIDOREDUCTASE CHAIN 4"/>
    <property type="match status" value="1"/>
</dbReference>
<dbReference type="EC" id="7.1.1.2" evidence="4 17"/>
<name>A0A0U1ZE18_9ACAR</name>
<sequence length="439" mass="51450">MFINFFMLMMLMFSVYLSFFQNLFFFLMLKGLLVCLINFLIFKMMTLNSNYLFLDGLSYGMILLSYFIILFVLLYSYKDKLYKKMLIYYFMFISLYFCFSVDNFLVFYVFFELSMIPLLYLILMVSGSYERFKATMFLFIYTMLGSLTLLVFLMYLENNYSMMLNNVLLLMKNMGNYWGLMFLVFMIKSPLYGFHFWLPKAHVEAPVGGSMILAGVLLKLGGFGLYRILFYINNGGFIVLEIKIMILFSSLMGYFLATICMRQVDIKLLIAYSSVSHMGLAISGFLSNSKLVFWGWLLMVYAHGFCSSALFYVANVYYIRCSTRSMLMMKGLVQYFPVFVPFGFSVILCNMGTPPSFNFVSELYLIVSIIKKSLLMICLLVFILVFSVYYNLVLFLRIGHGHLWNVNFMKMETCKEMIVVIMHFMVLMFTILCMKNILY</sequence>
<dbReference type="InterPro" id="IPR001750">
    <property type="entry name" value="ND/Mrp_TM"/>
</dbReference>
<dbReference type="Pfam" id="PF00361">
    <property type="entry name" value="Proton_antipo_M"/>
    <property type="match status" value="1"/>
</dbReference>
<accession>A0A0U1ZE18</accession>
<evidence type="ECO:0000256" key="14">
    <source>
        <dbReference type="ARBA" id="ARBA00023128"/>
    </source>
</evidence>
<dbReference type="GO" id="GO:0008137">
    <property type="term" value="F:NADH dehydrogenase (ubiquinone) activity"/>
    <property type="evidence" value="ECO:0007669"/>
    <property type="project" value="UniProtKB-UniRule"/>
</dbReference>
<keyword evidence="11 17" id="KW-1133">Transmembrane helix</keyword>
<geneLocation type="mitochondrion" evidence="19"/>
<dbReference type="PRINTS" id="PR01437">
    <property type="entry name" value="NUOXDRDTASE4"/>
</dbReference>
<keyword evidence="12 17" id="KW-0520">NAD</keyword>
<dbReference type="GO" id="GO:0003954">
    <property type="term" value="F:NADH dehydrogenase activity"/>
    <property type="evidence" value="ECO:0007669"/>
    <property type="project" value="TreeGrafter"/>
</dbReference>
<evidence type="ECO:0000256" key="5">
    <source>
        <dbReference type="ARBA" id="ARBA00021006"/>
    </source>
</evidence>
<feature type="transmembrane region" description="Helical" evidence="17">
    <location>
        <begin position="238"/>
        <end position="257"/>
    </location>
</feature>
<comment type="function">
    <text evidence="1">Core subunit of the mitochondrial membrane respiratory chain NADH dehydrogenase (Complex I) that is believed to belong to the minimal assembly required for catalysis. Complex I functions in the transfer of electrons from NADH to the respiratory chain. The immediate electron acceptor for the enzyme is believed to be ubiquinone.</text>
</comment>
<evidence type="ECO:0000256" key="9">
    <source>
        <dbReference type="ARBA" id="ARBA00022967"/>
    </source>
</evidence>
<keyword evidence="10 17" id="KW-0249">Electron transport</keyword>
<evidence type="ECO:0000256" key="16">
    <source>
        <dbReference type="ARBA" id="ARBA00049551"/>
    </source>
</evidence>
<evidence type="ECO:0000256" key="4">
    <source>
        <dbReference type="ARBA" id="ARBA00012944"/>
    </source>
</evidence>
<feature type="transmembrane region" description="Helical" evidence="17">
    <location>
        <begin position="176"/>
        <end position="198"/>
    </location>
</feature>
<feature type="transmembrane region" description="Helical" evidence="17">
    <location>
        <begin position="293"/>
        <end position="319"/>
    </location>
</feature>
<keyword evidence="15 17" id="KW-0472">Membrane</keyword>
<dbReference type="InterPro" id="IPR003918">
    <property type="entry name" value="NADH_UbQ_OxRdtase"/>
</dbReference>
<evidence type="ECO:0000256" key="10">
    <source>
        <dbReference type="ARBA" id="ARBA00022982"/>
    </source>
</evidence>
<feature type="transmembrane region" description="Helical" evidence="17">
    <location>
        <begin position="373"/>
        <end position="396"/>
    </location>
</feature>
<feature type="transmembrane region" description="Helical" evidence="17">
    <location>
        <begin position="331"/>
        <end position="353"/>
    </location>
</feature>
<feature type="transmembrane region" description="Helical" evidence="17">
    <location>
        <begin position="57"/>
        <end position="74"/>
    </location>
</feature>
<keyword evidence="6 17" id="KW-0813">Transport</keyword>
<reference evidence="19" key="1">
    <citation type="journal article" date="2014" name="Mitochondrial DNA">
        <title>Complete Mitochondrial Genome of Euseius nicholsi (Ehara et Lee) (Acari:Phytoseiidae).</title>
        <authorList>
            <person name="Xin T."/>
            <person name="Que S."/>
            <person name="Zou Z."/>
            <person name="Wang J."/>
            <person name="Li L."/>
            <person name="Xia B."/>
        </authorList>
    </citation>
    <scope>NUCLEOTIDE SEQUENCE</scope>
</reference>
<evidence type="ECO:0000256" key="6">
    <source>
        <dbReference type="ARBA" id="ARBA00022448"/>
    </source>
</evidence>
<keyword evidence="9" id="KW-1278">Translocase</keyword>
<evidence type="ECO:0000256" key="11">
    <source>
        <dbReference type="ARBA" id="ARBA00022989"/>
    </source>
</evidence>
<evidence type="ECO:0000313" key="19">
    <source>
        <dbReference type="EMBL" id="AJV88755.1"/>
    </source>
</evidence>
<gene>
    <name evidence="19" type="primary">ND4</name>
</gene>
<comment type="function">
    <text evidence="17">Core subunit of the mitochondrial membrane respiratory chain NADH dehydrogenase (Complex I) which catalyzes electron transfer from NADH through the respiratory chain, using ubiquinone as an electron acceptor. Essential for the catalytic activity and assembly of complex I.</text>
</comment>
<evidence type="ECO:0000256" key="17">
    <source>
        <dbReference type="RuleBase" id="RU003297"/>
    </source>
</evidence>
<evidence type="ECO:0000256" key="8">
    <source>
        <dbReference type="ARBA" id="ARBA00022692"/>
    </source>
</evidence>
<dbReference type="PANTHER" id="PTHR43507:SF20">
    <property type="entry name" value="NADH-UBIQUINONE OXIDOREDUCTASE CHAIN 4"/>
    <property type="match status" value="1"/>
</dbReference>
<comment type="subcellular location">
    <subcellularLocation>
        <location evidence="2 17">Mitochondrion membrane</location>
        <topology evidence="2 17">Multi-pass membrane protein</topology>
    </subcellularLocation>
</comment>
<evidence type="ECO:0000256" key="13">
    <source>
        <dbReference type="ARBA" id="ARBA00023075"/>
    </source>
</evidence>
<keyword evidence="7 17" id="KW-0679">Respiratory chain</keyword>
<feature type="transmembrane region" description="Helical" evidence="17">
    <location>
        <begin position="210"/>
        <end position="232"/>
    </location>
</feature>
<dbReference type="GO" id="GO:0015990">
    <property type="term" value="P:electron transport coupled proton transport"/>
    <property type="evidence" value="ECO:0007669"/>
    <property type="project" value="TreeGrafter"/>
</dbReference>
<evidence type="ECO:0000256" key="1">
    <source>
        <dbReference type="ARBA" id="ARBA00003257"/>
    </source>
</evidence>
<feature type="domain" description="NADH:quinone oxidoreductase/Mrp antiporter transmembrane" evidence="18">
    <location>
        <begin position="103"/>
        <end position="385"/>
    </location>
</feature>
<keyword evidence="14 17" id="KW-0496">Mitochondrion</keyword>
<evidence type="ECO:0000256" key="12">
    <source>
        <dbReference type="ARBA" id="ARBA00023027"/>
    </source>
</evidence>
<protein>
    <recommendedName>
        <fullName evidence="5 17">NADH-ubiquinone oxidoreductase chain 4</fullName>
        <ecNumber evidence="4 17">7.1.1.2</ecNumber>
    </recommendedName>
</protein>
<comment type="similarity">
    <text evidence="3 17">Belongs to the complex I subunit 4 family.</text>
</comment>
<feature type="transmembrane region" description="Helical" evidence="17">
    <location>
        <begin position="417"/>
        <end position="438"/>
    </location>
</feature>
<evidence type="ECO:0000256" key="2">
    <source>
        <dbReference type="ARBA" id="ARBA00004225"/>
    </source>
</evidence>
<feature type="transmembrane region" description="Helical" evidence="17">
    <location>
        <begin position="137"/>
        <end position="156"/>
    </location>
</feature>
<evidence type="ECO:0000259" key="18">
    <source>
        <dbReference type="Pfam" id="PF00361"/>
    </source>
</evidence>
<evidence type="ECO:0000256" key="3">
    <source>
        <dbReference type="ARBA" id="ARBA00009025"/>
    </source>
</evidence>
<dbReference type="AlphaFoldDB" id="A0A0U1ZE18"/>
<proteinExistence type="inferred from homology"/>
<evidence type="ECO:0000256" key="7">
    <source>
        <dbReference type="ARBA" id="ARBA00022660"/>
    </source>
</evidence>
<comment type="catalytic activity">
    <reaction evidence="16 17">
        <text>a ubiquinone + NADH + 5 H(+)(in) = a ubiquinol + NAD(+) + 4 H(+)(out)</text>
        <dbReference type="Rhea" id="RHEA:29091"/>
        <dbReference type="Rhea" id="RHEA-COMP:9565"/>
        <dbReference type="Rhea" id="RHEA-COMP:9566"/>
        <dbReference type="ChEBI" id="CHEBI:15378"/>
        <dbReference type="ChEBI" id="CHEBI:16389"/>
        <dbReference type="ChEBI" id="CHEBI:17976"/>
        <dbReference type="ChEBI" id="CHEBI:57540"/>
        <dbReference type="ChEBI" id="CHEBI:57945"/>
        <dbReference type="EC" id="7.1.1.2"/>
    </reaction>
</comment>
<dbReference type="GO" id="GO:0031966">
    <property type="term" value="C:mitochondrial membrane"/>
    <property type="evidence" value="ECO:0007669"/>
    <property type="project" value="UniProtKB-SubCell"/>
</dbReference>